<sequence>MDTYNILSLGVLVFLIIAQKAMANGVEKTTGRGIMGAVVDGSSRIGKEQKVAMKMAVRDFNNSNNQSFFLQIQDSQGQPLQAALAAQELTDRQKVQAILGPQRWEEASLVAEVASQARIPIISLADATPVWATERWPFMVQASSNQDLQMRAIAAIVHSWEWYHVTVIYEDNGSSMVEGIPLLSDSLREVGAEISRLLPVPPSVSSMVKELEKIKQDHCRVFLVHLSVPLAIRLFQKANEMGMMKKDYVWITTNAFTSLIHSINTSTFPSMQGIVGVRSYFPDKKPQFQDFDKRFETLFASEYPEEDINKPGIYAVQAYDAAWALCLAMKESYSKDGQHLLGNILTNDFDGLSGQIHFINQKLAPADKFQVINVVHRRYTELGFWSDRLGFSKSVHEGSAYNSCMKNLGHIFWPGDSESTPRGWAIPTNSKPLQIGVPNMSSFKQYVNVVHNPINNNNSFEGFAIDLFKATVASMPYFLHYKFISFQGTYDNLVEQLHLKKFDAVVGDVALVASRCEHAEFTYPYTESVLVMIVPVQARTSKRELLFIKPFTKAMWALALAINLYNGFVVWMIERNYCPEHRGSVLNQIGIMIGLSFTTLFSLQGEKLHSNLSRMAMVVWLFVALVITQTYTANLTSILTVTGLEPTVADVQSLQNSNSMVGYCRGSFVTRYLTEVLRFRSENLKSYKSPDEYAQGLRSREIAAAFLEAPFAKLFLTKYCNEFIAAGPTYKVGGFGFVFPRGSPLVHDVTKALLNVSEHGKLQELEKAMLASEKCVDVKSEDEISSLSPSSFWVLFILTGGTSTVALVSYLIQRRKMIWRLILAIMIGKKQLSRRNSNVESPANSVGIIEFSMQP</sequence>
<dbReference type="PANTHER" id="PTHR34836:SF9">
    <property type="entry name" value="RECEPTOR LIGAND BINDING REGION DOMAIN-CONTAINING PROTEIN"/>
    <property type="match status" value="1"/>
</dbReference>
<name>A0ABQ9MRM5_HEVBR</name>
<dbReference type="InterPro" id="IPR001828">
    <property type="entry name" value="ANF_lig-bd_rcpt"/>
</dbReference>
<dbReference type="Pfam" id="PF00060">
    <property type="entry name" value="Lig_chan"/>
    <property type="match status" value="1"/>
</dbReference>
<evidence type="ECO:0000256" key="10">
    <source>
        <dbReference type="ARBA" id="ARBA00023180"/>
    </source>
</evidence>
<keyword evidence="3 13" id="KW-0813">Transport</keyword>
<feature type="transmembrane region" description="Helical" evidence="14">
    <location>
        <begin position="585"/>
        <end position="603"/>
    </location>
</feature>
<keyword evidence="11 13" id="KW-1071">Ligand-gated ion channel</keyword>
<evidence type="ECO:0000313" key="17">
    <source>
        <dbReference type="EMBL" id="KAJ9182957.1"/>
    </source>
</evidence>
<feature type="chain" id="PRO_5045160991" description="Glutamate receptor" evidence="15">
    <location>
        <begin position="24"/>
        <end position="855"/>
    </location>
</feature>
<evidence type="ECO:0000256" key="14">
    <source>
        <dbReference type="SAM" id="Phobius"/>
    </source>
</evidence>
<feature type="transmembrane region" description="Helical" evidence="14">
    <location>
        <begin position="554"/>
        <end position="573"/>
    </location>
</feature>
<keyword evidence="9 13" id="KW-0675">Receptor</keyword>
<dbReference type="InterPro" id="IPR044440">
    <property type="entry name" value="GABAb_receptor_plant_PBP1"/>
</dbReference>
<accession>A0ABQ9MRM5</accession>
<reference evidence="17" key="1">
    <citation type="journal article" date="2023" name="Plant Biotechnol. J.">
        <title>Chromosome-level wild Hevea brasiliensis genome provides new tools for genomic-assisted breeding and valuable loci to elevate rubber yield.</title>
        <authorList>
            <person name="Cheng H."/>
            <person name="Song X."/>
            <person name="Hu Y."/>
            <person name="Wu T."/>
            <person name="Yang Q."/>
            <person name="An Z."/>
            <person name="Feng S."/>
            <person name="Deng Z."/>
            <person name="Wu W."/>
            <person name="Zeng X."/>
            <person name="Tu M."/>
            <person name="Wang X."/>
            <person name="Huang H."/>
        </authorList>
    </citation>
    <scope>NUCLEOTIDE SEQUENCE</scope>
    <source>
        <strain evidence="17">MT/VB/25A 57/8</strain>
    </source>
</reference>
<dbReference type="Gene3D" id="3.40.50.2300">
    <property type="match status" value="2"/>
</dbReference>
<evidence type="ECO:0000256" key="5">
    <source>
        <dbReference type="ARBA" id="ARBA00022729"/>
    </source>
</evidence>
<protein>
    <recommendedName>
        <fullName evidence="13">Glutamate receptor</fullName>
    </recommendedName>
</protein>
<feature type="transmembrane region" description="Helical" evidence="14">
    <location>
        <begin position="792"/>
        <end position="812"/>
    </location>
</feature>
<gene>
    <name evidence="17" type="ORF">P3X46_006885</name>
</gene>
<evidence type="ECO:0000256" key="15">
    <source>
        <dbReference type="SAM" id="SignalP"/>
    </source>
</evidence>
<dbReference type="EMBL" id="JARPOI010000004">
    <property type="protein sequence ID" value="KAJ9182957.1"/>
    <property type="molecule type" value="Genomic_DNA"/>
</dbReference>
<keyword evidence="12 13" id="KW-0407">Ion channel</keyword>
<dbReference type="InterPro" id="IPR001320">
    <property type="entry name" value="Iontro_rcpt_C"/>
</dbReference>
<keyword evidence="18" id="KW-1185">Reference proteome</keyword>
<evidence type="ECO:0000259" key="16">
    <source>
        <dbReference type="SMART" id="SM00079"/>
    </source>
</evidence>
<keyword evidence="10" id="KW-0325">Glycoprotein</keyword>
<comment type="similarity">
    <text evidence="2 13">Belongs to the glutamate-gated ion channel (TC 1.A.10.1) family.</text>
</comment>
<dbReference type="InterPro" id="IPR028082">
    <property type="entry name" value="Peripla_BP_I"/>
</dbReference>
<evidence type="ECO:0000256" key="4">
    <source>
        <dbReference type="ARBA" id="ARBA00022692"/>
    </source>
</evidence>
<dbReference type="Gene3D" id="3.40.190.10">
    <property type="entry name" value="Periplasmic binding protein-like II"/>
    <property type="match status" value="2"/>
</dbReference>
<dbReference type="CDD" id="cd19990">
    <property type="entry name" value="PBP1_GABAb_receptor_plant"/>
    <property type="match status" value="1"/>
</dbReference>
<keyword evidence="7 13" id="KW-0406">Ion transport</keyword>
<dbReference type="Pfam" id="PF01094">
    <property type="entry name" value="ANF_receptor"/>
    <property type="match status" value="1"/>
</dbReference>
<evidence type="ECO:0000256" key="2">
    <source>
        <dbReference type="ARBA" id="ARBA00008685"/>
    </source>
</evidence>
<comment type="function">
    <text evidence="13">Glutamate-gated receptor that probably acts as non-selective cation channel.</text>
</comment>
<keyword evidence="6 14" id="KW-1133">Transmembrane helix</keyword>
<evidence type="ECO:0000256" key="7">
    <source>
        <dbReference type="ARBA" id="ARBA00023065"/>
    </source>
</evidence>
<dbReference type="SMART" id="SM00079">
    <property type="entry name" value="PBPe"/>
    <property type="match status" value="1"/>
</dbReference>
<feature type="domain" description="Ionotropic glutamate receptor C-terminal" evidence="16">
    <location>
        <begin position="434"/>
        <end position="772"/>
    </location>
</feature>
<dbReference type="CDD" id="cd13686">
    <property type="entry name" value="GluR_Plant"/>
    <property type="match status" value="1"/>
</dbReference>
<evidence type="ECO:0000313" key="18">
    <source>
        <dbReference type="Proteomes" id="UP001174677"/>
    </source>
</evidence>
<dbReference type="PANTHER" id="PTHR34836">
    <property type="entry name" value="OS06G0188250 PROTEIN"/>
    <property type="match status" value="1"/>
</dbReference>
<dbReference type="Proteomes" id="UP001174677">
    <property type="component" value="Chromosome 4"/>
</dbReference>
<comment type="caution">
    <text evidence="17">The sequence shown here is derived from an EMBL/GenBank/DDBJ whole genome shotgun (WGS) entry which is preliminary data.</text>
</comment>
<dbReference type="SUPFAM" id="SSF53850">
    <property type="entry name" value="Periplasmic binding protein-like II"/>
    <property type="match status" value="1"/>
</dbReference>
<comment type="subcellular location">
    <subcellularLocation>
        <location evidence="1">Membrane</location>
        <topology evidence="1">Multi-pass membrane protein</topology>
    </subcellularLocation>
</comment>
<feature type="signal peptide" evidence="15">
    <location>
        <begin position="1"/>
        <end position="23"/>
    </location>
</feature>
<dbReference type="InterPro" id="IPR015683">
    <property type="entry name" value="Ionotropic_Glu_rcpt"/>
</dbReference>
<evidence type="ECO:0000256" key="1">
    <source>
        <dbReference type="ARBA" id="ARBA00004141"/>
    </source>
</evidence>
<evidence type="ECO:0000256" key="6">
    <source>
        <dbReference type="ARBA" id="ARBA00022989"/>
    </source>
</evidence>
<feature type="transmembrane region" description="Helical" evidence="14">
    <location>
        <begin position="615"/>
        <end position="632"/>
    </location>
</feature>
<organism evidence="17 18">
    <name type="scientific">Hevea brasiliensis</name>
    <name type="common">Para rubber tree</name>
    <name type="synonym">Siphonia brasiliensis</name>
    <dbReference type="NCBI Taxonomy" id="3981"/>
    <lineage>
        <taxon>Eukaryota</taxon>
        <taxon>Viridiplantae</taxon>
        <taxon>Streptophyta</taxon>
        <taxon>Embryophyta</taxon>
        <taxon>Tracheophyta</taxon>
        <taxon>Spermatophyta</taxon>
        <taxon>Magnoliopsida</taxon>
        <taxon>eudicotyledons</taxon>
        <taxon>Gunneridae</taxon>
        <taxon>Pentapetalae</taxon>
        <taxon>rosids</taxon>
        <taxon>fabids</taxon>
        <taxon>Malpighiales</taxon>
        <taxon>Euphorbiaceae</taxon>
        <taxon>Crotonoideae</taxon>
        <taxon>Micrandreae</taxon>
        <taxon>Hevea</taxon>
    </lineage>
</organism>
<evidence type="ECO:0000256" key="9">
    <source>
        <dbReference type="ARBA" id="ARBA00023170"/>
    </source>
</evidence>
<evidence type="ECO:0000256" key="3">
    <source>
        <dbReference type="ARBA" id="ARBA00022448"/>
    </source>
</evidence>
<dbReference type="InterPro" id="IPR017103">
    <property type="entry name" value="Iontropic_Glu_rcpt_pln"/>
</dbReference>
<evidence type="ECO:0000256" key="13">
    <source>
        <dbReference type="PIRNR" id="PIRNR037090"/>
    </source>
</evidence>
<dbReference type="SUPFAM" id="SSF53822">
    <property type="entry name" value="Periplasmic binding protein-like I"/>
    <property type="match status" value="1"/>
</dbReference>
<keyword evidence="5 15" id="KW-0732">Signal</keyword>
<dbReference type="PIRSF" id="PIRSF037090">
    <property type="entry name" value="Iontro_Glu-like_rcpt_pln"/>
    <property type="match status" value="1"/>
</dbReference>
<proteinExistence type="inferred from homology"/>
<evidence type="ECO:0000256" key="11">
    <source>
        <dbReference type="ARBA" id="ARBA00023286"/>
    </source>
</evidence>
<dbReference type="Gene3D" id="1.10.287.70">
    <property type="match status" value="1"/>
</dbReference>
<evidence type="ECO:0000256" key="12">
    <source>
        <dbReference type="ARBA" id="ARBA00023303"/>
    </source>
</evidence>
<keyword evidence="8 13" id="KW-0472">Membrane</keyword>
<keyword evidence="4 14" id="KW-0812">Transmembrane</keyword>
<evidence type="ECO:0000256" key="8">
    <source>
        <dbReference type="ARBA" id="ARBA00023136"/>
    </source>
</evidence>